<reference evidence="1 2" key="1">
    <citation type="submission" date="2013-04" db="EMBL/GenBank/DDBJ databases">
        <title>The Genome Sequence of Parabacteroides goldsteinii DSM 19448.</title>
        <authorList>
            <consortium name="The Broad Institute Genomics Platform"/>
            <person name="Earl A."/>
            <person name="Ward D."/>
            <person name="Feldgarden M."/>
            <person name="Gevers D."/>
            <person name="Martens E."/>
            <person name="Sakamoto M."/>
            <person name="Benno Y."/>
            <person name="Song Y."/>
            <person name="Liu C."/>
            <person name="Lee J."/>
            <person name="Bolanos M."/>
            <person name="Vaisanen M.L."/>
            <person name="Finegold S.M."/>
            <person name="Walker B."/>
            <person name="Young S."/>
            <person name="Zeng Q."/>
            <person name="Gargeya S."/>
            <person name="Fitzgerald M."/>
            <person name="Haas B."/>
            <person name="Abouelleil A."/>
            <person name="Allen A.W."/>
            <person name="Alvarado L."/>
            <person name="Arachchi H.M."/>
            <person name="Berlin A.M."/>
            <person name="Chapman S.B."/>
            <person name="Gainer-Dewar J."/>
            <person name="Goldberg J."/>
            <person name="Griggs A."/>
            <person name="Gujja S."/>
            <person name="Hansen M."/>
            <person name="Howarth C."/>
            <person name="Imamovic A."/>
            <person name="Ireland A."/>
            <person name="Larimer J."/>
            <person name="McCowan C."/>
            <person name="Murphy C."/>
            <person name="Pearson M."/>
            <person name="Poon T.W."/>
            <person name="Priest M."/>
            <person name="Roberts A."/>
            <person name="Saif S."/>
            <person name="Shea T."/>
            <person name="Sisk P."/>
            <person name="Sykes S."/>
            <person name="Wortman J."/>
            <person name="Nusbaum C."/>
            <person name="Birren B."/>
        </authorList>
    </citation>
    <scope>NUCLEOTIDE SEQUENCE [LARGE SCALE GENOMIC DNA]</scope>
    <source>
        <strain evidence="1 2">DSM 19448</strain>
    </source>
</reference>
<accession>A0A0F5J8J9</accession>
<dbReference type="STRING" id="927665.HMPREF1535_03388"/>
<dbReference type="InterPro" id="IPR011047">
    <property type="entry name" value="Quinoprotein_ADH-like_sf"/>
</dbReference>
<organism evidence="1 2">
    <name type="scientific">Parabacteroides goldsteinii DSM 19448 = WAL 12034</name>
    <dbReference type="NCBI Taxonomy" id="927665"/>
    <lineage>
        <taxon>Bacteria</taxon>
        <taxon>Pseudomonadati</taxon>
        <taxon>Bacteroidota</taxon>
        <taxon>Bacteroidia</taxon>
        <taxon>Bacteroidales</taxon>
        <taxon>Tannerellaceae</taxon>
        <taxon>Parabacteroides</taxon>
    </lineage>
</organism>
<sequence>MDSKLICYLCCICLLWSCEYKIHENFVDIEKPQDSVNASIDLNAVTDGQTILINKETELNYSLTAFGKDIKGLKFKMGDIVWSDSDLQPNGSLMISSSTFPSGNYTLTCECYSPTGSGSIADQMEIEGYSFKMSWPVIIDYSMELPSIISQGVSVDGYLTLNWAEPVLSHLELQSYTITGGSEGYTVDVTVPAGNTSWTDKNNLGAESVYNIRMNLRDGNTTLVWPMGEVKMPDAIRYYIVKADIEETVVAWETPYPADISVRLDDGTVFRPDDGKATVSLPPGEFGSMTTTYNARLVLVSTEDPGKTTFRELQVGSPGIFQYESRGARWVYNRMTGCLYAQEPGSLRCYSTDGELLSSDNRSSGWGVFSSPVSGRVVTDGNPANVFDGRTLALLNSVDCEGYSSLLGINAADELIYCTYKGDGSGAILHFSTLEGEHLAAIPSNALTPQMSVDGKYLMYEDGFDQKLIILNNHQIVADTKMPYSYGTYWKSMLHPVHPDQLLIAYDDYVEVIHLPDFKRIKIIRKDMYAQLVNVDPLTGNLLIYNSNNLKVLSPEGEVLFTLKTASWIYPLLLGNTLLSFDGYILNIEKYLQK</sequence>
<dbReference type="PATRIC" id="fig|927665.4.peg.3481"/>
<evidence type="ECO:0000313" key="2">
    <source>
        <dbReference type="Proteomes" id="UP000033047"/>
    </source>
</evidence>
<dbReference type="HOGENOM" id="CLU_459159_0_0_10"/>
<dbReference type="EMBL" id="AQHV01000014">
    <property type="protein sequence ID" value="KKB53835.1"/>
    <property type="molecule type" value="Genomic_DNA"/>
</dbReference>
<name>A0A0F5J8J9_9BACT</name>
<proteinExistence type="predicted"/>
<dbReference type="RefSeq" id="WP_046146875.1">
    <property type="nucleotide sequence ID" value="NZ_KQ033913.1"/>
</dbReference>
<protein>
    <submittedName>
        <fullName evidence="1">Uncharacterized protein</fullName>
    </submittedName>
</protein>
<dbReference type="Proteomes" id="UP000033047">
    <property type="component" value="Unassembled WGS sequence"/>
</dbReference>
<dbReference type="AlphaFoldDB" id="A0A0F5J8J9"/>
<dbReference type="SUPFAM" id="SSF50998">
    <property type="entry name" value="Quinoprotein alcohol dehydrogenase-like"/>
    <property type="match status" value="1"/>
</dbReference>
<evidence type="ECO:0000313" key="1">
    <source>
        <dbReference type="EMBL" id="KKB53835.1"/>
    </source>
</evidence>
<gene>
    <name evidence="1" type="ORF">HMPREF1535_03388</name>
</gene>
<comment type="caution">
    <text evidence="1">The sequence shown here is derived from an EMBL/GenBank/DDBJ whole genome shotgun (WGS) entry which is preliminary data.</text>
</comment>